<proteinExistence type="predicted"/>
<sequence>MVHRAGRRSGSKGVSVSGPCGTRASMVQVLDDLNPGGVAPGPMSPNFSAGPGRGGDQAKTDPTTDVGEPDLTQFISSRAIEWMLGHICQRWRPGQPERGRKVNCWVYFDVQHRSRVLGARNNHSSPSQHSHADLLCRAYAEGVPNSSAGSKATSDLAAKGDLPFMTEARATATLQHQGQLSQAPSTPCRDALTKLRNAPEAVEAMSADGTTRVLGVACVEQLMETAAYRSMGSSAANVSEAAGVAVPGLFVAWQDSAASTWSEDPRAMLGARLVALPDAAIRELVQVYLFPPPPVSMPPSPTPAGPSHGPMAESSGSARAVEVLPRLSPDAQIVAIRLSPAVPSPTKDDCIALLVHLQSAASRRGGAAPDMAMSRNAKARWDPGLLAHVCRWRACMAPASEKSSPKYLCCYHSDLKKLLDAKAPKSSQSEAARFLPKRPPQTVPHHQVGSMDLHLIKCASSLMQELLNGKLSSTIKSFCQRTASEASERTWLRYVKKEPQLIPASPSWAKWGKKDALASCLDSMAQELRGSSKVLESEKAVSQELASLAKIGVYPTAELALIRKEYRSLEGDAEDSESHKLEDRAQQELALELTFCYRKLALLRTRREEVERSIQEAV</sequence>
<evidence type="ECO:0000313" key="2">
    <source>
        <dbReference type="EMBL" id="CAD9701697.1"/>
    </source>
</evidence>
<evidence type="ECO:0000256" key="1">
    <source>
        <dbReference type="SAM" id="MobiDB-lite"/>
    </source>
</evidence>
<organism evidence="2">
    <name type="scientific">Rhizochromulina marina</name>
    <dbReference type="NCBI Taxonomy" id="1034831"/>
    <lineage>
        <taxon>Eukaryota</taxon>
        <taxon>Sar</taxon>
        <taxon>Stramenopiles</taxon>
        <taxon>Ochrophyta</taxon>
        <taxon>Dictyochophyceae</taxon>
        <taxon>Rhizochromulinales</taxon>
        <taxon>Rhizochromulina</taxon>
    </lineage>
</organism>
<dbReference type="AlphaFoldDB" id="A0A7S2SKA0"/>
<dbReference type="EMBL" id="HBHJ01023455">
    <property type="protein sequence ID" value="CAD9701697.1"/>
    <property type="molecule type" value="Transcribed_RNA"/>
</dbReference>
<name>A0A7S2SKA0_9STRA</name>
<protein>
    <submittedName>
        <fullName evidence="2">Uncharacterized protein</fullName>
    </submittedName>
</protein>
<feature type="region of interest" description="Disordered" evidence="1">
    <location>
        <begin position="1"/>
        <end position="68"/>
    </location>
</feature>
<reference evidence="2" key="1">
    <citation type="submission" date="2021-01" db="EMBL/GenBank/DDBJ databases">
        <authorList>
            <person name="Corre E."/>
            <person name="Pelletier E."/>
            <person name="Niang G."/>
            <person name="Scheremetjew M."/>
            <person name="Finn R."/>
            <person name="Kale V."/>
            <person name="Holt S."/>
            <person name="Cochrane G."/>
            <person name="Meng A."/>
            <person name="Brown T."/>
            <person name="Cohen L."/>
        </authorList>
    </citation>
    <scope>NUCLEOTIDE SEQUENCE</scope>
    <source>
        <strain evidence="2">CCMP1243</strain>
    </source>
</reference>
<accession>A0A7S2SKA0</accession>
<feature type="compositionally biased region" description="Basic residues" evidence="1">
    <location>
        <begin position="1"/>
        <end position="10"/>
    </location>
</feature>
<gene>
    <name evidence="2" type="ORF">RMAR1173_LOCUS15440</name>
</gene>